<evidence type="ECO:0000256" key="1">
    <source>
        <dbReference type="SAM" id="Phobius"/>
    </source>
</evidence>
<evidence type="ECO:0000313" key="2">
    <source>
        <dbReference type="EMBL" id="KAF0760944.1"/>
    </source>
</evidence>
<comment type="caution">
    <text evidence="2">The sequence shown here is derived from an EMBL/GenBank/DDBJ whole genome shotgun (WGS) entry which is preliminary data.</text>
</comment>
<protein>
    <submittedName>
        <fullName evidence="2">Putative nuclease HARBI1 isoform X2</fullName>
    </submittedName>
</protein>
<sequence length="118" mass="14244">MVVAARHQNPRVFFFHIINIILQFTFPLFRFYRKTGFLGVIGCLDCTHIAIVPPSKNLNLNENRYPEYMYVNRKNYHSINIQLVRINNILNIFFLYTSPTRNKNSHKYYNLKIYIKHF</sequence>
<accession>A0A6G0YTB9</accession>
<dbReference type="Proteomes" id="UP000478052">
    <property type="component" value="Unassembled WGS sequence"/>
</dbReference>
<keyword evidence="1" id="KW-1133">Transmembrane helix</keyword>
<evidence type="ECO:0000313" key="3">
    <source>
        <dbReference type="Proteomes" id="UP000478052"/>
    </source>
</evidence>
<name>A0A6G0YTB9_APHCR</name>
<dbReference type="AlphaFoldDB" id="A0A6G0YTB9"/>
<keyword evidence="1" id="KW-0812">Transmembrane</keyword>
<dbReference type="OrthoDB" id="2415966at2759"/>
<keyword evidence="1" id="KW-0472">Membrane</keyword>
<reference evidence="2 3" key="1">
    <citation type="submission" date="2019-08" db="EMBL/GenBank/DDBJ databases">
        <title>Whole genome of Aphis craccivora.</title>
        <authorList>
            <person name="Voronova N.V."/>
            <person name="Shulinski R.S."/>
            <person name="Bandarenka Y.V."/>
            <person name="Zhorov D.G."/>
            <person name="Warner D."/>
        </authorList>
    </citation>
    <scope>NUCLEOTIDE SEQUENCE [LARGE SCALE GENOMIC DNA]</scope>
    <source>
        <strain evidence="2">180601</strain>
        <tissue evidence="2">Whole Body</tissue>
    </source>
</reference>
<organism evidence="2 3">
    <name type="scientific">Aphis craccivora</name>
    <name type="common">Cowpea aphid</name>
    <dbReference type="NCBI Taxonomy" id="307492"/>
    <lineage>
        <taxon>Eukaryota</taxon>
        <taxon>Metazoa</taxon>
        <taxon>Ecdysozoa</taxon>
        <taxon>Arthropoda</taxon>
        <taxon>Hexapoda</taxon>
        <taxon>Insecta</taxon>
        <taxon>Pterygota</taxon>
        <taxon>Neoptera</taxon>
        <taxon>Paraneoptera</taxon>
        <taxon>Hemiptera</taxon>
        <taxon>Sternorrhyncha</taxon>
        <taxon>Aphidomorpha</taxon>
        <taxon>Aphidoidea</taxon>
        <taxon>Aphididae</taxon>
        <taxon>Aphidini</taxon>
        <taxon>Aphis</taxon>
        <taxon>Aphis</taxon>
    </lineage>
</organism>
<keyword evidence="3" id="KW-1185">Reference proteome</keyword>
<feature type="transmembrane region" description="Helical" evidence="1">
    <location>
        <begin position="12"/>
        <end position="32"/>
    </location>
</feature>
<dbReference type="EMBL" id="VUJU01002534">
    <property type="protein sequence ID" value="KAF0760944.1"/>
    <property type="molecule type" value="Genomic_DNA"/>
</dbReference>
<feature type="non-terminal residue" evidence="2">
    <location>
        <position position="118"/>
    </location>
</feature>
<proteinExistence type="predicted"/>
<gene>
    <name evidence="2" type="ORF">FWK35_00018760</name>
</gene>